<reference evidence="4 5" key="1">
    <citation type="journal article" date="2024" name="Nat. Commun.">
        <title>Phylogenomics reveals the evolutionary origins of lichenization in chlorophyte algae.</title>
        <authorList>
            <person name="Puginier C."/>
            <person name="Libourel C."/>
            <person name="Otte J."/>
            <person name="Skaloud P."/>
            <person name="Haon M."/>
            <person name="Grisel S."/>
            <person name="Petersen M."/>
            <person name="Berrin J.G."/>
            <person name="Delaux P.M."/>
            <person name="Dal Grande F."/>
            <person name="Keller J."/>
        </authorList>
    </citation>
    <scope>NUCLEOTIDE SEQUENCE [LARGE SCALE GENOMIC DNA]</scope>
    <source>
        <strain evidence="4 5">SAG 2043</strain>
    </source>
</reference>
<dbReference type="GO" id="GO:0001156">
    <property type="term" value="F:TFIIIC-class transcription factor complex binding"/>
    <property type="evidence" value="ECO:0007669"/>
    <property type="project" value="TreeGrafter"/>
</dbReference>
<organism evidence="4 5">
    <name type="scientific">[Myrmecia] bisecta</name>
    <dbReference type="NCBI Taxonomy" id="41462"/>
    <lineage>
        <taxon>Eukaryota</taxon>
        <taxon>Viridiplantae</taxon>
        <taxon>Chlorophyta</taxon>
        <taxon>core chlorophytes</taxon>
        <taxon>Trebouxiophyceae</taxon>
        <taxon>Trebouxiales</taxon>
        <taxon>Trebouxiaceae</taxon>
        <taxon>Myrmecia</taxon>
    </lineage>
</organism>
<dbReference type="CDD" id="cd00167">
    <property type="entry name" value="SANT"/>
    <property type="match status" value="1"/>
</dbReference>
<name>A0AAW1QRJ5_9CHLO</name>
<proteinExistence type="predicted"/>
<evidence type="ECO:0000256" key="2">
    <source>
        <dbReference type="SAM" id="MobiDB-lite"/>
    </source>
</evidence>
<evidence type="ECO:0000256" key="1">
    <source>
        <dbReference type="SAM" id="Coils"/>
    </source>
</evidence>
<dbReference type="PANTHER" id="PTHR22929">
    <property type="entry name" value="RNA POLYMERASE III TRANSCRIPTION INITIATION FACTOR B"/>
    <property type="match status" value="1"/>
</dbReference>
<dbReference type="InterPro" id="IPR039467">
    <property type="entry name" value="TFIIIB_B''_Myb"/>
</dbReference>
<feature type="compositionally biased region" description="Polar residues" evidence="2">
    <location>
        <begin position="34"/>
        <end position="44"/>
    </location>
</feature>
<feature type="compositionally biased region" description="Low complexity" evidence="2">
    <location>
        <begin position="104"/>
        <end position="114"/>
    </location>
</feature>
<evidence type="ECO:0000313" key="5">
    <source>
        <dbReference type="Proteomes" id="UP001489004"/>
    </source>
</evidence>
<comment type="caution">
    <text evidence="4">The sequence shown here is derived from an EMBL/GenBank/DDBJ whole genome shotgun (WGS) entry which is preliminary data.</text>
</comment>
<evidence type="ECO:0000259" key="3">
    <source>
        <dbReference type="PROSITE" id="PS51294"/>
    </source>
</evidence>
<gene>
    <name evidence="4" type="ORF">WJX72_007601</name>
</gene>
<dbReference type="Proteomes" id="UP001489004">
    <property type="component" value="Unassembled WGS sequence"/>
</dbReference>
<dbReference type="Gene3D" id="1.10.10.60">
    <property type="entry name" value="Homeodomain-like"/>
    <property type="match status" value="1"/>
</dbReference>
<dbReference type="SUPFAM" id="SSF46689">
    <property type="entry name" value="Homeodomain-like"/>
    <property type="match status" value="1"/>
</dbReference>
<feature type="domain" description="HTH myb-type" evidence="3">
    <location>
        <begin position="338"/>
        <end position="392"/>
    </location>
</feature>
<keyword evidence="1" id="KW-0175">Coiled coil</keyword>
<dbReference type="GO" id="GO:0000126">
    <property type="term" value="C:transcription factor TFIIIB complex"/>
    <property type="evidence" value="ECO:0007669"/>
    <property type="project" value="TreeGrafter"/>
</dbReference>
<dbReference type="PANTHER" id="PTHR22929:SF0">
    <property type="entry name" value="TRANSCRIPTION FACTOR TFIIIB COMPONENT B'' HOMOLOG"/>
    <property type="match status" value="1"/>
</dbReference>
<dbReference type="EMBL" id="JALJOR010000002">
    <property type="protein sequence ID" value="KAK9824082.1"/>
    <property type="molecule type" value="Genomic_DNA"/>
</dbReference>
<sequence length="516" mass="54513">MNFDLSALDKIPADQPAARRGGRFNPRVQGRPRAQTQTESQQTVAEPAGQSHAEESALPSATQASEAAGIVPDGTTASTDQEPSAKRAGKHDSGGRPAKRVRAAAKTSAPAETADGLTGSAADQSNDGIAAEQPVTGDGGIAPGQASLEELPAQAQPRKGRKFAPAAAGRRPARRQPGTGSDAAGPSGAATGDAPADLALTAVDANEGEEPSGSRPRRRTGRQNGKGKREKKNSLAEQKLDLNTMSLKQIIKWSYARERSKLEELKRQKEDLGEADDEDQQRLIDPAPPASLSLAPQVQIVDGRIVINQTSLTVQAQPEQQYRRVVEDQQLLNSASYSNRIQSERWSVEDTELFYKAIRQFGTDFTLIERLFPGRARRSIKNKFNKEYRINAARVDEALQGGGNTSDQYREMISLLQNAGGATDANGAPIEGDALPDFSSVLLLDEPAAAAVELTQSAEDASPGDPATTASRQAFDAALDAAATAAAAKQAAAGRYASLAAAAGVSQADWEEEGVY</sequence>
<feature type="region of interest" description="Disordered" evidence="2">
    <location>
        <begin position="1"/>
        <end position="240"/>
    </location>
</feature>
<dbReference type="InterPro" id="IPR009057">
    <property type="entry name" value="Homeodomain-like_sf"/>
</dbReference>
<protein>
    <recommendedName>
        <fullName evidence="3">HTH myb-type domain-containing protein</fullName>
    </recommendedName>
</protein>
<accession>A0AAW1QRJ5</accession>
<dbReference type="Pfam" id="PF15963">
    <property type="entry name" value="Myb_DNA-bind_7"/>
    <property type="match status" value="1"/>
</dbReference>
<dbReference type="GO" id="GO:0070898">
    <property type="term" value="P:RNA polymerase III preinitiation complex assembly"/>
    <property type="evidence" value="ECO:0007669"/>
    <property type="project" value="TreeGrafter"/>
</dbReference>
<keyword evidence="5" id="KW-1185">Reference proteome</keyword>
<feature type="compositionally biased region" description="Basic residues" evidence="2">
    <location>
        <begin position="215"/>
        <end position="231"/>
    </location>
</feature>
<dbReference type="InterPro" id="IPR001005">
    <property type="entry name" value="SANT/Myb"/>
</dbReference>
<evidence type="ECO:0000313" key="4">
    <source>
        <dbReference type="EMBL" id="KAK9824082.1"/>
    </source>
</evidence>
<dbReference type="SMART" id="SM00717">
    <property type="entry name" value="SANT"/>
    <property type="match status" value="1"/>
</dbReference>
<feature type="coiled-coil region" evidence="1">
    <location>
        <begin position="255"/>
        <end position="282"/>
    </location>
</feature>
<dbReference type="InterPro" id="IPR017930">
    <property type="entry name" value="Myb_dom"/>
</dbReference>
<dbReference type="AlphaFoldDB" id="A0AAW1QRJ5"/>
<dbReference type="PROSITE" id="PS51294">
    <property type="entry name" value="HTH_MYB"/>
    <property type="match status" value="1"/>
</dbReference>